<feature type="domain" description="NOG1 N-terminal helical" evidence="3">
    <location>
        <begin position="5"/>
        <end position="156"/>
    </location>
</feature>
<dbReference type="GO" id="GO:0005525">
    <property type="term" value="F:GTP binding"/>
    <property type="evidence" value="ECO:0007669"/>
    <property type="project" value="UniProtKB-KW"/>
</dbReference>
<keyword evidence="5" id="KW-1185">Reference proteome</keyword>
<evidence type="ECO:0000256" key="1">
    <source>
        <dbReference type="ARBA" id="ARBA00023134"/>
    </source>
</evidence>
<dbReference type="EMBL" id="CAKOAT010275154">
    <property type="protein sequence ID" value="CAH8359930.1"/>
    <property type="molecule type" value="Genomic_DNA"/>
</dbReference>
<evidence type="ECO:0000313" key="5">
    <source>
        <dbReference type="Proteomes" id="UP001642260"/>
    </source>
</evidence>
<keyword evidence="1" id="KW-0342">GTP-binding</keyword>
<dbReference type="InterPro" id="IPR041623">
    <property type="entry name" value="NOG1_N"/>
</dbReference>
<gene>
    <name evidence="4" type="ORF">ERUC_LOCUS25686</name>
</gene>
<dbReference type="InterPro" id="IPR010674">
    <property type="entry name" value="NOG1_Rossman_fold_dom"/>
</dbReference>
<protein>
    <submittedName>
        <fullName evidence="4">Uncharacterized protein</fullName>
    </submittedName>
</protein>
<dbReference type="Pfam" id="PF06858">
    <property type="entry name" value="NOG1"/>
    <property type="match status" value="1"/>
</dbReference>
<dbReference type="InterPro" id="IPR027417">
    <property type="entry name" value="P-loop_NTPase"/>
</dbReference>
<name>A0ABC8KRR8_ERUVS</name>
<dbReference type="Gene3D" id="1.20.120.1190">
    <property type="match status" value="1"/>
</dbReference>
<comment type="caution">
    <text evidence="4">The sequence shown here is derived from an EMBL/GenBank/DDBJ whole genome shotgun (WGS) entry which is preliminary data.</text>
</comment>
<feature type="domain" description="Nucleolar GTP-binding protein 1 Rossman-fold" evidence="2">
    <location>
        <begin position="218"/>
        <end position="262"/>
    </location>
</feature>
<evidence type="ECO:0000313" key="4">
    <source>
        <dbReference type="EMBL" id="CAH8359930.1"/>
    </source>
</evidence>
<dbReference type="Pfam" id="PF17835">
    <property type="entry name" value="NOG1_N"/>
    <property type="match status" value="1"/>
</dbReference>
<sequence>MQSDFKHINVVPIGNEFFDHHTTLSRVPSSGFKLNRLRKLYTRQVTNKHLTFSKKLSTILNDFQHDIHPLYTSLLRFVFDKKRYTFSLGQVKTARHMITNIANDYVNLLKFGGSVKECKSLKKSAVSGMFSVVNEITPSLAYLEQLRQHLVKLPLVEPEVPTIMVSGYPHVDKIRVVDFVKRSVGFEGLNMRCQVIDGVLDKPVFGECNVVVDALGSHLRDVIVLFCLDVSGSCGYSVADQVVFMQSVKGVFVDRPLLIVCDESDLIEVNEEDWRLIEEMIGGVGVEEEVGLMISDLRSVEGVISVKNVVCERLLDQRGRLSCVAMEKARILRKNYFRLQELVDVEHKVSDVLFMLEEMEHEGVKQVKEEEEDDYKDSDVLFRLHQELEHEKGVKQCEEEEDDDDFVMAEERFTEEHRDQLVAIGKIQPLRILIAFGFCILVGNTYGAVQQCLSTLSF</sequence>
<organism evidence="4 5">
    <name type="scientific">Eruca vesicaria subsp. sativa</name>
    <name type="common">Garden rocket</name>
    <name type="synonym">Eruca sativa</name>
    <dbReference type="NCBI Taxonomy" id="29727"/>
    <lineage>
        <taxon>Eukaryota</taxon>
        <taxon>Viridiplantae</taxon>
        <taxon>Streptophyta</taxon>
        <taxon>Embryophyta</taxon>
        <taxon>Tracheophyta</taxon>
        <taxon>Spermatophyta</taxon>
        <taxon>Magnoliopsida</taxon>
        <taxon>eudicotyledons</taxon>
        <taxon>Gunneridae</taxon>
        <taxon>Pentapetalae</taxon>
        <taxon>rosids</taxon>
        <taxon>malvids</taxon>
        <taxon>Brassicales</taxon>
        <taxon>Brassicaceae</taxon>
        <taxon>Brassiceae</taxon>
        <taxon>Eruca</taxon>
    </lineage>
</organism>
<evidence type="ECO:0000259" key="2">
    <source>
        <dbReference type="Pfam" id="PF06858"/>
    </source>
</evidence>
<dbReference type="Gene3D" id="3.40.50.300">
    <property type="entry name" value="P-loop containing nucleotide triphosphate hydrolases"/>
    <property type="match status" value="1"/>
</dbReference>
<accession>A0ABC8KRR8</accession>
<evidence type="ECO:0000259" key="3">
    <source>
        <dbReference type="Pfam" id="PF17835"/>
    </source>
</evidence>
<reference evidence="4 5" key="1">
    <citation type="submission" date="2022-03" db="EMBL/GenBank/DDBJ databases">
        <authorList>
            <person name="Macdonald S."/>
            <person name="Ahmed S."/>
            <person name="Newling K."/>
        </authorList>
    </citation>
    <scope>NUCLEOTIDE SEQUENCE [LARGE SCALE GENOMIC DNA]</scope>
</reference>
<proteinExistence type="predicted"/>
<keyword evidence="1" id="KW-0547">Nucleotide-binding</keyword>
<dbReference type="PANTHER" id="PTHR45759">
    <property type="entry name" value="NUCLEOLAR GTP-BINDING PROTEIN 1"/>
    <property type="match status" value="1"/>
</dbReference>
<dbReference type="Proteomes" id="UP001642260">
    <property type="component" value="Unassembled WGS sequence"/>
</dbReference>
<dbReference type="AlphaFoldDB" id="A0ABC8KRR8"/>